<protein>
    <submittedName>
        <fullName evidence="2">Uncharacterized protein</fullName>
    </submittedName>
</protein>
<dbReference type="EMBL" id="MEIA01000168">
    <property type="protein sequence ID" value="OJF13169.1"/>
    <property type="molecule type" value="Genomic_DNA"/>
</dbReference>
<accession>A0A1K0FK19</accession>
<proteinExistence type="predicted"/>
<reference evidence="2 3" key="1">
    <citation type="submission" date="2016-09" db="EMBL/GenBank/DDBJ databases">
        <title>Couchioplanes caeruleus draft genome sequence.</title>
        <authorList>
            <person name="Sheehan J."/>
            <person name="Caffrey P."/>
        </authorList>
    </citation>
    <scope>NUCLEOTIDE SEQUENCE [LARGE SCALE GENOMIC DNA]</scope>
    <source>
        <strain evidence="2 3">DSM 43634</strain>
    </source>
</reference>
<dbReference type="AlphaFoldDB" id="A0A1K0FK19"/>
<keyword evidence="1" id="KW-0812">Transmembrane</keyword>
<feature type="transmembrane region" description="Helical" evidence="1">
    <location>
        <begin position="6"/>
        <end position="26"/>
    </location>
</feature>
<keyword evidence="1" id="KW-0472">Membrane</keyword>
<evidence type="ECO:0000313" key="3">
    <source>
        <dbReference type="Proteomes" id="UP000182486"/>
    </source>
</evidence>
<name>A0A1K0FK19_9ACTN</name>
<evidence type="ECO:0000313" key="2">
    <source>
        <dbReference type="EMBL" id="OJF13169.1"/>
    </source>
</evidence>
<feature type="transmembrane region" description="Helical" evidence="1">
    <location>
        <begin position="77"/>
        <end position="103"/>
    </location>
</feature>
<dbReference type="Proteomes" id="UP000182486">
    <property type="component" value="Unassembled WGS sequence"/>
</dbReference>
<evidence type="ECO:0000256" key="1">
    <source>
        <dbReference type="SAM" id="Phobius"/>
    </source>
</evidence>
<keyword evidence="3" id="KW-1185">Reference proteome</keyword>
<organism evidence="2 3">
    <name type="scientific">Couchioplanes caeruleus subsp. caeruleus</name>
    <dbReference type="NCBI Taxonomy" id="56427"/>
    <lineage>
        <taxon>Bacteria</taxon>
        <taxon>Bacillati</taxon>
        <taxon>Actinomycetota</taxon>
        <taxon>Actinomycetes</taxon>
        <taxon>Micromonosporales</taxon>
        <taxon>Micromonosporaceae</taxon>
        <taxon>Couchioplanes</taxon>
    </lineage>
</organism>
<gene>
    <name evidence="2" type="ORF">BG844_16640</name>
</gene>
<keyword evidence="1" id="KW-1133">Transmembrane helix</keyword>
<sequence>MHAVDILIAIAAVLALVCGLVTFLVVRADFGRNRATAIGAGIGLVVGLSFFGILYLAVGAFLAAVVAYLVMRRLVSVRAAVVTGAAALVAGALASAALLSAALTTM</sequence>
<feature type="transmembrane region" description="Helical" evidence="1">
    <location>
        <begin position="38"/>
        <end position="71"/>
    </location>
</feature>
<comment type="caution">
    <text evidence="2">The sequence shown here is derived from an EMBL/GenBank/DDBJ whole genome shotgun (WGS) entry which is preliminary data.</text>
</comment>